<feature type="domain" description="Phospholipase D N-terminal" evidence="4">
    <location>
        <begin position="51"/>
        <end position="142"/>
    </location>
</feature>
<feature type="signal peptide" evidence="2">
    <location>
        <begin position="1"/>
        <end position="36"/>
    </location>
</feature>
<dbReference type="SUPFAM" id="SSF56300">
    <property type="entry name" value="Metallo-dependent phosphatases"/>
    <property type="match status" value="1"/>
</dbReference>
<evidence type="ECO:0000313" key="5">
    <source>
        <dbReference type="EMBL" id="QOL01235.1"/>
    </source>
</evidence>
<proteinExistence type="evidence at transcript level"/>
<evidence type="ECO:0000259" key="4">
    <source>
        <dbReference type="Pfam" id="PF16655"/>
    </source>
</evidence>
<reference evidence="5" key="1">
    <citation type="journal article" date="2020" name="Microb. Ecol.">
        <title>The Under-explored Extracellular Proteome of Aero-Terrestrial Microalgae Provides Clues on Different Mechanisms of Desiccation Tolerance in Non-Model Organisms.</title>
        <authorList>
            <person name="Gonzalez-Hourcade M."/>
            <person name="Del Campo E.M."/>
            <person name="Casano L.M."/>
        </authorList>
    </citation>
    <scope>NUCLEOTIDE SEQUENCE</scope>
    <source>
        <strain evidence="5">TR9</strain>
    </source>
</reference>
<dbReference type="InterPro" id="IPR018946">
    <property type="entry name" value="PhoD-like_MPP"/>
</dbReference>
<dbReference type="Pfam" id="PF16655">
    <property type="entry name" value="PhoD_N"/>
    <property type="match status" value="1"/>
</dbReference>
<dbReference type="PANTHER" id="PTHR43606:SF2">
    <property type="entry name" value="ALKALINE PHOSPHATASE FAMILY PROTEIN (AFU_ORTHOLOGUE AFUA_5G03860)"/>
    <property type="match status" value="1"/>
</dbReference>
<dbReference type="InterPro" id="IPR032093">
    <property type="entry name" value="PhoD_N"/>
</dbReference>
<feature type="domain" description="PhoD-like phosphatase metallophosphatase" evidence="3">
    <location>
        <begin position="156"/>
        <end position="581"/>
    </location>
</feature>
<dbReference type="InterPro" id="IPR029052">
    <property type="entry name" value="Metallo-depent_PP-like"/>
</dbReference>
<dbReference type="EMBL" id="MT438988">
    <property type="protein sequence ID" value="QOL01235.1"/>
    <property type="molecule type" value="mRNA"/>
</dbReference>
<dbReference type="Gene3D" id="3.60.21.70">
    <property type="entry name" value="PhoD-like phosphatase"/>
    <property type="match status" value="1"/>
</dbReference>
<feature type="compositionally biased region" description="Polar residues" evidence="1">
    <location>
        <begin position="653"/>
        <end position="662"/>
    </location>
</feature>
<dbReference type="Gene3D" id="2.60.40.380">
    <property type="entry name" value="Purple acid phosphatase-like, N-terminal"/>
    <property type="match status" value="1"/>
</dbReference>
<dbReference type="InterPro" id="IPR052900">
    <property type="entry name" value="Phospholipid_Metab_Enz"/>
</dbReference>
<organism evidence="5">
    <name type="scientific">Trebouxia lynnae</name>
    <dbReference type="NCBI Taxonomy" id="1825957"/>
    <lineage>
        <taxon>Eukaryota</taxon>
        <taxon>Viridiplantae</taxon>
        <taxon>Chlorophyta</taxon>
        <taxon>core chlorophytes</taxon>
        <taxon>Trebouxiophyceae</taxon>
        <taxon>Trebouxiales</taxon>
        <taxon>Trebouxiaceae</taxon>
        <taxon>Trebouxia</taxon>
    </lineage>
</organism>
<name>A0A7L9QEJ5_9CHLO</name>
<dbReference type="PANTHER" id="PTHR43606">
    <property type="entry name" value="PHOSPHATASE, PUTATIVE (AFU_ORTHOLOGUE AFUA_6G08710)-RELATED"/>
    <property type="match status" value="1"/>
</dbReference>
<feature type="chain" id="PRO_5029498201" evidence="2">
    <location>
        <begin position="37"/>
        <end position="674"/>
    </location>
</feature>
<dbReference type="Pfam" id="PF09423">
    <property type="entry name" value="PhoD"/>
    <property type="match status" value="1"/>
</dbReference>
<accession>A0A7L9QEJ5</accession>
<dbReference type="AlphaFoldDB" id="A0A7L9QEJ5"/>
<evidence type="ECO:0000259" key="3">
    <source>
        <dbReference type="Pfam" id="PF09423"/>
    </source>
</evidence>
<protein>
    <submittedName>
        <fullName evidence="5">Putative extracellular protein TR9_042</fullName>
    </submittedName>
</protein>
<evidence type="ECO:0000256" key="2">
    <source>
        <dbReference type="SAM" id="SignalP"/>
    </source>
</evidence>
<evidence type="ECO:0000256" key="1">
    <source>
        <dbReference type="SAM" id="MobiDB-lite"/>
    </source>
</evidence>
<feature type="region of interest" description="Disordered" evidence="1">
    <location>
        <begin position="653"/>
        <end position="674"/>
    </location>
</feature>
<dbReference type="InterPro" id="IPR038607">
    <property type="entry name" value="PhoD-like_sf"/>
</dbReference>
<keyword evidence="2" id="KW-0732">Signal</keyword>
<dbReference type="CDD" id="cd07389">
    <property type="entry name" value="MPP_PhoD"/>
    <property type="match status" value="1"/>
</dbReference>
<sequence length="674" mass="73605">MQIYLRSPTRQFHMELLRPFVATVLCLLFAAGLAVGQPAVTNCQAGQGFLHGVASGDPTATSVILWTKFSSRTPTQPTDLTWYISTSNDLSDATSRTSGTVSANGTTDFTVKVDVTSLQADTRYYFAFASGNYSSQLGTTKTLPAMGGPRRQIRLAQQSCVNWRFGFWHVYNMTAQILDIDALVFLGDIIYEYGDDTYPTTDAPPFHRAVDASVRGSVQPSHECVNLSDYRLRHSHAKTDAALQEMQRRVPLIAIWDDHDVANNAWKGGAKNTAKGVTWSERMAAGVQAWHEYVPIRSAGPTEADRLKIYRSFNFGSIATLAVVEGRFAFRTQQYNYTQDPYIQALENNPPDSWDTLPNLAQLRSNYYEALAAPDRTIIGSQVQNLSDDFAASTAANIPWQLFGNGVIVSPRRTPDVEQAIQELYGATASAILGGLLSVSTGKLASVINGLGSSARVLVGTGRFNDTIITDGWDGYVSDREKLHQIFRNSANPVVLAGDSHNAWAYNVIDPNTSLPLAVEFDDPSVTPPGLDALTQLLPGNVLDILQRGMYISNPGLQHSELAHRGTIIHTITQQNLHADYYYANNVYDTTLSRFCGAAFDVKPGAHTLQTSQCTTENQLFFQLGSTADPLMGFSLDQAALTGTALYDCQNTQNNTEGSSPEQGIISDVTDVFG</sequence>